<dbReference type="RefSeq" id="WP_127741078.1">
    <property type="nucleotide sequence ID" value="NZ_RZTZ01000013.1"/>
</dbReference>
<organism evidence="2 3">
    <name type="scientific">Niallia taxi</name>
    <dbReference type="NCBI Taxonomy" id="2499688"/>
    <lineage>
        <taxon>Bacteria</taxon>
        <taxon>Bacillati</taxon>
        <taxon>Bacillota</taxon>
        <taxon>Bacilli</taxon>
        <taxon>Bacillales</taxon>
        <taxon>Bacillaceae</taxon>
        <taxon>Niallia</taxon>
    </lineage>
</organism>
<evidence type="ECO:0008006" key="4">
    <source>
        <dbReference type="Google" id="ProtNLM"/>
    </source>
</evidence>
<proteinExistence type="predicted"/>
<feature type="transmembrane region" description="Helical" evidence="1">
    <location>
        <begin position="106"/>
        <end position="134"/>
    </location>
</feature>
<keyword evidence="3" id="KW-1185">Reference proteome</keyword>
<keyword evidence="1" id="KW-1133">Transmembrane helix</keyword>
<keyword evidence="1" id="KW-0472">Membrane</keyword>
<name>A0A437K5W1_9BACI</name>
<feature type="transmembrane region" description="Helical" evidence="1">
    <location>
        <begin position="20"/>
        <end position="41"/>
    </location>
</feature>
<gene>
    <name evidence="2" type="ORF">EM808_22695</name>
</gene>
<feature type="transmembrane region" description="Helical" evidence="1">
    <location>
        <begin position="146"/>
        <end position="169"/>
    </location>
</feature>
<feature type="transmembrane region" description="Helical" evidence="1">
    <location>
        <begin position="238"/>
        <end position="256"/>
    </location>
</feature>
<protein>
    <recommendedName>
        <fullName evidence="4">ABC-2 type transport system permease protein</fullName>
    </recommendedName>
</protein>
<keyword evidence="1" id="KW-0812">Transmembrane</keyword>
<comment type="caution">
    <text evidence="2">The sequence shown here is derived from an EMBL/GenBank/DDBJ whole genome shotgun (WGS) entry which is preliminary data.</text>
</comment>
<feature type="transmembrane region" description="Helical" evidence="1">
    <location>
        <begin position="334"/>
        <end position="352"/>
    </location>
</feature>
<reference evidence="2 3" key="1">
    <citation type="submission" date="2019-01" db="EMBL/GenBank/DDBJ databases">
        <title>Bacillus sp. M5HDSG1-1, whole genome shotgun sequence.</title>
        <authorList>
            <person name="Tuo L."/>
        </authorList>
    </citation>
    <scope>NUCLEOTIDE SEQUENCE [LARGE SCALE GENOMIC DNA]</scope>
    <source>
        <strain evidence="2 3">M5HDSG1-1</strain>
    </source>
</reference>
<feature type="transmembrane region" description="Helical" evidence="1">
    <location>
        <begin position="175"/>
        <end position="196"/>
    </location>
</feature>
<dbReference type="EMBL" id="RZTZ01000013">
    <property type="protein sequence ID" value="RVT58324.1"/>
    <property type="molecule type" value="Genomic_DNA"/>
</dbReference>
<evidence type="ECO:0000256" key="1">
    <source>
        <dbReference type="SAM" id="Phobius"/>
    </source>
</evidence>
<dbReference type="Proteomes" id="UP000288024">
    <property type="component" value="Unassembled WGS sequence"/>
</dbReference>
<dbReference type="AlphaFoldDB" id="A0A437K5W1"/>
<evidence type="ECO:0000313" key="3">
    <source>
        <dbReference type="Proteomes" id="UP000288024"/>
    </source>
</evidence>
<feature type="transmembrane region" description="Helical" evidence="1">
    <location>
        <begin position="276"/>
        <end position="296"/>
    </location>
</feature>
<dbReference type="InterPro" id="IPR053046">
    <property type="entry name" value="ABC-5_transporter"/>
</dbReference>
<feature type="transmembrane region" description="Helical" evidence="1">
    <location>
        <begin position="302"/>
        <end position="322"/>
    </location>
</feature>
<dbReference type="PANTHER" id="PTHR39177:SF1">
    <property type="entry name" value="ABC TRANSPORTER PERMEASE YTRC-RELATED"/>
    <property type="match status" value="1"/>
</dbReference>
<dbReference type="PANTHER" id="PTHR39177">
    <property type="entry name" value="ABC TRANSPORTER PERMEASE YTRC-RELATED"/>
    <property type="match status" value="1"/>
</dbReference>
<evidence type="ECO:0000313" key="2">
    <source>
        <dbReference type="EMBL" id="RVT58324.1"/>
    </source>
</evidence>
<accession>A0A437K5W1</accession>
<feature type="transmembrane region" description="Helical" evidence="1">
    <location>
        <begin position="62"/>
        <end position="86"/>
    </location>
</feature>
<sequence>MPLKKIFYYKQLSLLIFRNVGWLGIISFLALFFAVPMHLILMDKKDYRRWEGDQVYSEIFDINILVQAGIMIIIPLLLGIFLFRYIQSKAYSDLIHSLPVSRSFLFHFFTWNGFLVLIVPIILNAIVIMAAYWIMDLHQFISFAKIFSWIGIFIIFTAIVYFTCIFVGMLTGLSITQGVFTVLLLLFPAGIIYMVFYNFSNYVHGFPIDKYISDKLIYLSPILAPVIIYSDYSAVKVFTSYILVCVILYVAALLLYKKRNVETVYQTLTVSNLGGLFKYTVTICFMLLFGLYFQLINQGLPYHLFGLLIGSFIGYLVGEMFLMKSWRVFNRLKGYVFFLLAAIVVAVAAPFLNSKYEKFVPEVEDIKGVRLVESNNYSDKKIKGLTTEENKKLVALMHKELIKAGKTYDQDYYDDSLKKLTIEYELNNRKVTRFYTMMREEYKKLLKPIYESKEYKEQLYDLDTQDNIIKVTVDMPYGKTLKINDEKELKNFLKTLMEDKRNESFDQMTNEYNLSASISVDKKNETTEYYNSISVNDRKTVDWLNERGFQNIFAVDSEYVDKMYIVKSEDIGLDYTGAYFNEEIDNKISKLRNKEEVRSKEQQSEILSKYVYSNEKYAVLTKGKYQLETEVNFISEDDLPDSVKQKLKN</sequence>